<dbReference type="PANTHER" id="PTHR30146:SF2">
    <property type="entry name" value="HTH-TYPE TRANSCRIPTIONAL REGULATOR GNTR"/>
    <property type="match status" value="1"/>
</dbReference>
<dbReference type="RefSeq" id="WP_065168063.1">
    <property type="nucleotide sequence ID" value="NZ_LZEZ01000021.1"/>
</dbReference>
<organism evidence="5 6">
    <name type="scientific">Photobacterium aquimaris</name>
    <dbReference type="NCBI Taxonomy" id="512643"/>
    <lineage>
        <taxon>Bacteria</taxon>
        <taxon>Pseudomonadati</taxon>
        <taxon>Pseudomonadota</taxon>
        <taxon>Gammaproteobacteria</taxon>
        <taxon>Vibrionales</taxon>
        <taxon>Vibrionaceae</taxon>
        <taxon>Photobacterium</taxon>
    </lineage>
</organism>
<accession>A0A2T3IHU9</accession>
<protein>
    <submittedName>
        <fullName evidence="5">LacI family DNA-binding transcriptional regulator</fullName>
    </submittedName>
</protein>
<dbReference type="SUPFAM" id="SSF47413">
    <property type="entry name" value="lambda repressor-like DNA-binding domains"/>
    <property type="match status" value="1"/>
</dbReference>
<dbReference type="Pfam" id="PF00532">
    <property type="entry name" value="Peripla_BP_1"/>
    <property type="match status" value="1"/>
</dbReference>
<dbReference type="InterPro" id="IPR010982">
    <property type="entry name" value="Lambda_DNA-bd_dom_sf"/>
</dbReference>
<dbReference type="GO" id="GO:0000976">
    <property type="term" value="F:transcription cis-regulatory region binding"/>
    <property type="evidence" value="ECO:0007669"/>
    <property type="project" value="TreeGrafter"/>
</dbReference>
<keyword evidence="1" id="KW-0805">Transcription regulation</keyword>
<dbReference type="Pfam" id="PF00356">
    <property type="entry name" value="LacI"/>
    <property type="match status" value="1"/>
</dbReference>
<dbReference type="Proteomes" id="UP000240254">
    <property type="component" value="Unassembled WGS sequence"/>
</dbReference>
<dbReference type="EMBL" id="PYMK01000016">
    <property type="protein sequence ID" value="PSU27925.1"/>
    <property type="molecule type" value="Genomic_DNA"/>
</dbReference>
<feature type="domain" description="HTH lacI-type" evidence="4">
    <location>
        <begin position="9"/>
        <end position="63"/>
    </location>
</feature>
<dbReference type="GO" id="GO:0003700">
    <property type="term" value="F:DNA-binding transcription factor activity"/>
    <property type="evidence" value="ECO:0007669"/>
    <property type="project" value="TreeGrafter"/>
</dbReference>
<dbReference type="Gene3D" id="3.40.50.2300">
    <property type="match status" value="2"/>
</dbReference>
<dbReference type="CDD" id="cd01575">
    <property type="entry name" value="PBP1_GntR"/>
    <property type="match status" value="1"/>
</dbReference>
<dbReference type="InterPro" id="IPR000843">
    <property type="entry name" value="HTH_LacI"/>
</dbReference>
<dbReference type="PROSITE" id="PS50932">
    <property type="entry name" value="HTH_LACI_2"/>
    <property type="match status" value="1"/>
</dbReference>
<evidence type="ECO:0000256" key="3">
    <source>
        <dbReference type="ARBA" id="ARBA00023163"/>
    </source>
</evidence>
<keyword evidence="2 5" id="KW-0238">DNA-binding</keyword>
<evidence type="ECO:0000259" key="4">
    <source>
        <dbReference type="PROSITE" id="PS50932"/>
    </source>
</evidence>
<keyword evidence="3" id="KW-0804">Transcription</keyword>
<evidence type="ECO:0000313" key="5">
    <source>
        <dbReference type="EMBL" id="PSU27925.1"/>
    </source>
</evidence>
<dbReference type="SUPFAM" id="SSF53822">
    <property type="entry name" value="Periplasmic binding protein-like I"/>
    <property type="match status" value="1"/>
</dbReference>
<dbReference type="CDD" id="cd01392">
    <property type="entry name" value="HTH_LacI"/>
    <property type="match status" value="1"/>
</dbReference>
<evidence type="ECO:0000313" key="6">
    <source>
        <dbReference type="Proteomes" id="UP000240254"/>
    </source>
</evidence>
<dbReference type="PROSITE" id="PS00356">
    <property type="entry name" value="HTH_LACI_1"/>
    <property type="match status" value="1"/>
</dbReference>
<comment type="caution">
    <text evidence="5">The sequence shown here is derived from an EMBL/GenBank/DDBJ whole genome shotgun (WGS) entry which is preliminary data.</text>
</comment>
<dbReference type="InterPro" id="IPR028082">
    <property type="entry name" value="Peripla_BP_I"/>
</dbReference>
<dbReference type="AlphaFoldDB" id="A0A2T3IHU9"/>
<dbReference type="PANTHER" id="PTHR30146">
    <property type="entry name" value="LACI-RELATED TRANSCRIPTIONAL REPRESSOR"/>
    <property type="match status" value="1"/>
</dbReference>
<proteinExistence type="predicted"/>
<evidence type="ECO:0000256" key="1">
    <source>
        <dbReference type="ARBA" id="ARBA00023015"/>
    </source>
</evidence>
<dbReference type="OrthoDB" id="5681588at2"/>
<evidence type="ECO:0000256" key="2">
    <source>
        <dbReference type="ARBA" id="ARBA00023125"/>
    </source>
</evidence>
<dbReference type="SMART" id="SM00354">
    <property type="entry name" value="HTH_LACI"/>
    <property type="match status" value="1"/>
</dbReference>
<sequence>MSSIPKHRPTLNDIASLVGVTKMTVSRYLRDPNSVAIATREKIAVVIEEMGYVPSRAPDILSNRNSKAIGILIPSLSNQVFASLIQGIEAVTKAQGYQTLITHYGYSPEEEEKKICSLLSYHVDGLILTESIHTQRTLKMIESAGVSVVETIDLPENPIELAVGLDHEQAAYEMVSLMIARGRRQIVYFAARMDRRTQLRCDGYTRAIIENGLTPIMIATEEHSSFTQGRLLMEKSLQDYPLLDGVFCTNDDLAIGAMMLCQERHIVIPQQIAIAGCNALDIGKAISPTLASIETPREQMGKMAAELLLKKLSNKKITKAINNIGYSIFLGDSLG</sequence>
<reference evidence="5 6" key="1">
    <citation type="submission" date="2018-03" db="EMBL/GenBank/DDBJ databases">
        <title>Whole genome sequencing of Histamine producing bacteria.</title>
        <authorList>
            <person name="Butler K."/>
        </authorList>
    </citation>
    <scope>NUCLEOTIDE SEQUENCE [LARGE SCALE GENOMIC DNA]</scope>
    <source>
        <strain evidence="5 6">BS2</strain>
    </source>
</reference>
<dbReference type="Gene3D" id="1.10.260.40">
    <property type="entry name" value="lambda repressor-like DNA-binding domains"/>
    <property type="match status" value="1"/>
</dbReference>
<name>A0A2T3IHU9_9GAMM</name>
<gene>
    <name evidence="5" type="ORF">CTM88_14590</name>
</gene>
<dbReference type="InterPro" id="IPR001761">
    <property type="entry name" value="Peripla_BP/Lac1_sug-bd_dom"/>
</dbReference>